<dbReference type="InterPro" id="IPR017896">
    <property type="entry name" value="4Fe4S_Fe-S-bd"/>
</dbReference>
<gene>
    <name evidence="2" type="ORF">K1718_03695</name>
</gene>
<keyword evidence="3" id="KW-1185">Reference proteome</keyword>
<dbReference type="Proteomes" id="UP001209803">
    <property type="component" value="Chromosome"/>
</dbReference>
<dbReference type="EMBL" id="CP120863">
    <property type="protein sequence ID" value="WFE90467.1"/>
    <property type="molecule type" value="Genomic_DNA"/>
</dbReference>
<organism evidence="2 3">
    <name type="scientific">Roseibium porphyridii</name>
    <dbReference type="NCBI Taxonomy" id="2866279"/>
    <lineage>
        <taxon>Bacteria</taxon>
        <taxon>Pseudomonadati</taxon>
        <taxon>Pseudomonadota</taxon>
        <taxon>Alphaproteobacteria</taxon>
        <taxon>Hyphomicrobiales</taxon>
        <taxon>Stappiaceae</taxon>
        <taxon>Roseibium</taxon>
    </lineage>
</organism>
<dbReference type="PROSITE" id="PS51379">
    <property type="entry name" value="4FE4S_FER_2"/>
    <property type="match status" value="1"/>
</dbReference>
<sequence>MENPAADLTDSLAAAGFFVLGGFSPGPGDPVPVMTGGRHPKSLLLVGNTGPTLWPRLTSSPEFSDNRSAPLDRYTKRTLSAIAGANDFEALFPFEGPPFHPFQQWAQACGGFSQSPMGVLAHHHYGPWTGFRAALLSEQTFDLATRSDVVGPCETCSGKPCIAACPVGALSIENGYDVPKCRDHLAGTENATCWSGCLARRACPIGEEHHQEPANARFHMGSFMRLL</sequence>
<dbReference type="RefSeq" id="WP_265679702.1">
    <property type="nucleotide sequence ID" value="NZ_CP120863.1"/>
</dbReference>
<dbReference type="SUPFAM" id="SSF54862">
    <property type="entry name" value="4Fe-4S ferredoxins"/>
    <property type="match status" value="1"/>
</dbReference>
<evidence type="ECO:0000259" key="1">
    <source>
        <dbReference type="PROSITE" id="PS51379"/>
    </source>
</evidence>
<feature type="domain" description="4Fe-4S ferredoxin-type" evidence="1">
    <location>
        <begin position="143"/>
        <end position="175"/>
    </location>
</feature>
<evidence type="ECO:0000313" key="3">
    <source>
        <dbReference type="Proteomes" id="UP001209803"/>
    </source>
</evidence>
<protein>
    <recommendedName>
        <fullName evidence="1">4Fe-4S ferredoxin-type domain-containing protein</fullName>
    </recommendedName>
</protein>
<accession>A0ABY8F8I2</accession>
<name>A0ABY8F8I2_9HYPH</name>
<proteinExistence type="predicted"/>
<reference evidence="2 3" key="1">
    <citation type="submission" date="2023-03" db="EMBL/GenBank/DDBJ databases">
        <title>Roseibium porphyridii sp. nov. and Roseibium rhodosorbium sp. nov. isolated from marine algae, Porphyridium cruentum and Rhodosorus marinus, respectively.</title>
        <authorList>
            <person name="Lee M.W."/>
            <person name="Choi B.J."/>
            <person name="Lee J.K."/>
            <person name="Choi D.G."/>
            <person name="Baek J.H."/>
            <person name="Bayburt H."/>
            <person name="Kim J.M."/>
            <person name="Han D.M."/>
            <person name="Kim K.H."/>
            <person name="Jeon C.O."/>
        </authorList>
    </citation>
    <scope>NUCLEOTIDE SEQUENCE [LARGE SCALE GENOMIC DNA]</scope>
    <source>
        <strain evidence="2 3">KMA01</strain>
    </source>
</reference>
<evidence type="ECO:0000313" key="2">
    <source>
        <dbReference type="EMBL" id="WFE90467.1"/>
    </source>
</evidence>